<sequence length="183" mass="21293">MAEYEACILGLKMAIGMNVYELLVIGDSGLLIRQVQGEWTVKNPKIIPYVKYVQKLCKRFRKIEFRHTPRIQNELADALATIASMIKHLDTDYIDPLDIELKEHPVYCSHVEVEPDGLPWYFDKKKYLESGIYPEDVASNQKKSIRRMDLNFFLSGEILYSRTPYLVFSNVLMSSKLRSLLNR</sequence>
<dbReference type="RefSeq" id="XP_027768881.1">
    <property type="nucleotide sequence ID" value="XM_027913080.1"/>
</dbReference>
<reference evidence="3" key="2">
    <citation type="submission" date="2025-08" db="UniProtKB">
        <authorList>
            <consortium name="RefSeq"/>
        </authorList>
    </citation>
    <scope>IDENTIFICATION</scope>
</reference>
<organism evidence="2 3">
    <name type="scientific">Solanum pennellii</name>
    <name type="common">Tomato</name>
    <name type="synonym">Lycopersicon pennellii</name>
    <dbReference type="NCBI Taxonomy" id="28526"/>
    <lineage>
        <taxon>Eukaryota</taxon>
        <taxon>Viridiplantae</taxon>
        <taxon>Streptophyta</taxon>
        <taxon>Embryophyta</taxon>
        <taxon>Tracheophyta</taxon>
        <taxon>Spermatophyta</taxon>
        <taxon>Magnoliopsida</taxon>
        <taxon>eudicotyledons</taxon>
        <taxon>Gunneridae</taxon>
        <taxon>Pentapetalae</taxon>
        <taxon>asterids</taxon>
        <taxon>lamiids</taxon>
        <taxon>Solanales</taxon>
        <taxon>Solanaceae</taxon>
        <taxon>Solanoideae</taxon>
        <taxon>Solaneae</taxon>
        <taxon>Solanum</taxon>
        <taxon>Solanum subgen. Lycopersicon</taxon>
    </lineage>
</organism>
<protein>
    <submittedName>
        <fullName evidence="3">Uncharacterized protein LOC107018637</fullName>
    </submittedName>
</protein>
<name>A0ABM1UZG3_SOLPN</name>
<proteinExistence type="predicted"/>
<accession>A0ABM1UZG3</accession>
<dbReference type="CDD" id="cd09279">
    <property type="entry name" value="RNase_HI_like"/>
    <property type="match status" value="1"/>
</dbReference>
<dbReference type="InterPro" id="IPR002156">
    <property type="entry name" value="RNaseH_domain"/>
</dbReference>
<dbReference type="PANTHER" id="PTHR48475">
    <property type="entry name" value="RIBONUCLEASE H"/>
    <property type="match status" value="1"/>
</dbReference>
<dbReference type="Proteomes" id="UP000694930">
    <property type="component" value="Chromosome 1"/>
</dbReference>
<dbReference type="SUPFAM" id="SSF53098">
    <property type="entry name" value="Ribonuclease H-like"/>
    <property type="match status" value="1"/>
</dbReference>
<dbReference type="GeneID" id="107018637"/>
<dbReference type="PANTHER" id="PTHR48475:SF1">
    <property type="entry name" value="RNASE H TYPE-1 DOMAIN-CONTAINING PROTEIN"/>
    <property type="match status" value="1"/>
</dbReference>
<dbReference type="Pfam" id="PF13456">
    <property type="entry name" value="RVT_3"/>
    <property type="match status" value="1"/>
</dbReference>
<evidence type="ECO:0000313" key="3">
    <source>
        <dbReference type="RefSeq" id="XP_027768881.1"/>
    </source>
</evidence>
<feature type="domain" description="RNase H type-1" evidence="1">
    <location>
        <begin position="1"/>
        <end position="81"/>
    </location>
</feature>
<reference evidence="2" key="1">
    <citation type="journal article" date="2014" name="Nat. Genet.">
        <title>The genome of the stress-tolerant wild tomato species Solanum pennellii.</title>
        <authorList>
            <person name="Bolger A."/>
            <person name="Scossa F."/>
            <person name="Bolger M.E."/>
            <person name="Lanz C."/>
            <person name="Maumus F."/>
            <person name="Tohge T."/>
            <person name="Quesneville H."/>
            <person name="Alseekh S."/>
            <person name="Sorensen I."/>
            <person name="Lichtenstein G."/>
            <person name="Fich E.A."/>
            <person name="Conte M."/>
            <person name="Keller H."/>
            <person name="Schneeberger K."/>
            <person name="Schwacke R."/>
            <person name="Ofner I."/>
            <person name="Vrebalov J."/>
            <person name="Xu Y."/>
            <person name="Osorio S."/>
            <person name="Aflitos S.A."/>
            <person name="Schijlen E."/>
            <person name="Jimenez-Gomez J.M."/>
            <person name="Ryngajllo M."/>
            <person name="Kimura S."/>
            <person name="Kumar R."/>
            <person name="Koenig D."/>
            <person name="Headland L.R."/>
            <person name="Maloof J.N."/>
            <person name="Sinha N."/>
            <person name="van Ham R.C."/>
            <person name="Lankhorst R.K."/>
            <person name="Mao L."/>
            <person name="Vogel A."/>
            <person name="Arsova B."/>
            <person name="Panstruga R."/>
            <person name="Fei Z."/>
            <person name="Rose J.K."/>
            <person name="Zamir D."/>
            <person name="Carrari F."/>
            <person name="Giovannoni J.J."/>
            <person name="Weigel D."/>
            <person name="Usadel B."/>
            <person name="Fernie A.R."/>
        </authorList>
    </citation>
    <scope>NUCLEOTIDE SEQUENCE [LARGE SCALE GENOMIC DNA]</scope>
    <source>
        <strain evidence="2">cv. LA0716</strain>
    </source>
</reference>
<evidence type="ECO:0000313" key="2">
    <source>
        <dbReference type="Proteomes" id="UP000694930"/>
    </source>
</evidence>
<dbReference type="InterPro" id="IPR012337">
    <property type="entry name" value="RNaseH-like_sf"/>
</dbReference>
<gene>
    <name evidence="3" type="primary">LOC107018637</name>
</gene>
<keyword evidence="2" id="KW-1185">Reference proteome</keyword>
<dbReference type="Gene3D" id="3.30.420.10">
    <property type="entry name" value="Ribonuclease H-like superfamily/Ribonuclease H"/>
    <property type="match status" value="1"/>
</dbReference>
<evidence type="ECO:0000259" key="1">
    <source>
        <dbReference type="Pfam" id="PF13456"/>
    </source>
</evidence>
<dbReference type="InterPro" id="IPR036397">
    <property type="entry name" value="RNaseH_sf"/>
</dbReference>